<organism evidence="4 5">
    <name type="scientific">Phormidium tenue FACHB-1050</name>
    <dbReference type="NCBI Taxonomy" id="2692857"/>
    <lineage>
        <taxon>Bacteria</taxon>
        <taxon>Bacillati</taxon>
        <taxon>Cyanobacteriota</taxon>
        <taxon>Cyanophyceae</taxon>
        <taxon>Oscillatoriophycideae</taxon>
        <taxon>Oscillatoriales</taxon>
        <taxon>Oscillatoriaceae</taxon>
        <taxon>Phormidium</taxon>
    </lineage>
</organism>
<keyword evidence="2" id="KW-0677">Repeat</keyword>
<dbReference type="CDD" id="cd01448">
    <property type="entry name" value="TST_Repeat_1"/>
    <property type="match status" value="1"/>
</dbReference>
<accession>A0ABR8CAA9</accession>
<dbReference type="InterPro" id="IPR001763">
    <property type="entry name" value="Rhodanese-like_dom"/>
</dbReference>
<dbReference type="Proteomes" id="UP000618445">
    <property type="component" value="Unassembled WGS sequence"/>
</dbReference>
<dbReference type="InterPro" id="IPR045078">
    <property type="entry name" value="TST/MPST-like"/>
</dbReference>
<dbReference type="CDD" id="cd01449">
    <property type="entry name" value="TST_Repeat_2"/>
    <property type="match status" value="1"/>
</dbReference>
<dbReference type="EMBL" id="JACJQY010000013">
    <property type="protein sequence ID" value="MBD2317212.1"/>
    <property type="molecule type" value="Genomic_DNA"/>
</dbReference>
<name>A0ABR8CAA9_9CYAN</name>
<keyword evidence="1" id="KW-0808">Transferase</keyword>
<evidence type="ECO:0000256" key="2">
    <source>
        <dbReference type="ARBA" id="ARBA00022737"/>
    </source>
</evidence>
<dbReference type="PANTHER" id="PTHR11364">
    <property type="entry name" value="THIOSULFATE SULFERTANSFERASE"/>
    <property type="match status" value="1"/>
</dbReference>
<evidence type="ECO:0000256" key="1">
    <source>
        <dbReference type="ARBA" id="ARBA00022679"/>
    </source>
</evidence>
<comment type="caution">
    <text evidence="4">The sequence shown here is derived from an EMBL/GenBank/DDBJ whole genome shotgun (WGS) entry which is preliminary data.</text>
</comment>
<dbReference type="Gene3D" id="3.40.250.10">
    <property type="entry name" value="Rhodanese-like domain"/>
    <property type="match status" value="2"/>
</dbReference>
<dbReference type="SUPFAM" id="SSF52821">
    <property type="entry name" value="Rhodanese/Cell cycle control phosphatase"/>
    <property type="match status" value="2"/>
</dbReference>
<dbReference type="PANTHER" id="PTHR11364:SF27">
    <property type="entry name" value="SULFURTRANSFERASE"/>
    <property type="match status" value="1"/>
</dbReference>
<evidence type="ECO:0000259" key="3">
    <source>
        <dbReference type="PROSITE" id="PS50206"/>
    </source>
</evidence>
<gene>
    <name evidence="4" type="ORF">H6G05_10190</name>
</gene>
<dbReference type="InterPro" id="IPR036873">
    <property type="entry name" value="Rhodanese-like_dom_sf"/>
</dbReference>
<reference evidence="4 5" key="1">
    <citation type="journal article" date="2020" name="ISME J.">
        <title>Comparative genomics reveals insights into cyanobacterial evolution and habitat adaptation.</title>
        <authorList>
            <person name="Chen M.Y."/>
            <person name="Teng W.K."/>
            <person name="Zhao L."/>
            <person name="Hu C.X."/>
            <person name="Zhou Y.K."/>
            <person name="Han B.P."/>
            <person name="Song L.R."/>
            <person name="Shu W.S."/>
        </authorList>
    </citation>
    <scope>NUCLEOTIDE SEQUENCE [LARGE SCALE GENOMIC DNA]</scope>
    <source>
        <strain evidence="4 5">FACHB-1050</strain>
    </source>
</reference>
<feature type="domain" description="Rhodanese" evidence="3">
    <location>
        <begin position="167"/>
        <end position="268"/>
    </location>
</feature>
<protein>
    <submittedName>
        <fullName evidence="4">Sulfurtransferase</fullName>
    </submittedName>
</protein>
<dbReference type="RefSeq" id="WP_190578072.1">
    <property type="nucleotide sequence ID" value="NZ_CAWPQU010000005.1"/>
</dbReference>
<proteinExistence type="predicted"/>
<sequence>MNNLHVVSAKWLHDHLHDPQVVVVDCRFSLMDIALGRKQYQENHIEGAYYLDLNLDLSSSVQKHGGRHPLPDFDKLAKKLSQIGINSSETMVVVYDDSRFAFASRLWWLLRYMGHEQVAVLDGGFAGWKDQNYATSSTIPVDGIGKFIPSFQPELVVDIETVKSRKDLPEVVLIDSREGDRYRGEREPIDPIAGHIEDAVNYPWMEVTNEQGFVIENQGDRWQEVKNAQEAIVYCGSGVTACVNLLSLKLAGIETGKLYAGSWSDWCSYLVP</sequence>
<feature type="domain" description="Rhodanese" evidence="3">
    <location>
        <begin position="17"/>
        <end position="137"/>
    </location>
</feature>
<dbReference type="PROSITE" id="PS50206">
    <property type="entry name" value="RHODANESE_3"/>
    <property type="match status" value="2"/>
</dbReference>
<dbReference type="SMART" id="SM00450">
    <property type="entry name" value="RHOD"/>
    <property type="match status" value="2"/>
</dbReference>
<keyword evidence="5" id="KW-1185">Reference proteome</keyword>
<dbReference type="Pfam" id="PF00581">
    <property type="entry name" value="Rhodanese"/>
    <property type="match status" value="2"/>
</dbReference>
<evidence type="ECO:0000313" key="5">
    <source>
        <dbReference type="Proteomes" id="UP000618445"/>
    </source>
</evidence>
<evidence type="ECO:0000313" key="4">
    <source>
        <dbReference type="EMBL" id="MBD2317212.1"/>
    </source>
</evidence>